<dbReference type="InterPro" id="IPR024301">
    <property type="entry name" value="Amidase_6"/>
</dbReference>
<accession>A0A5C1YGL7</accession>
<dbReference type="RefSeq" id="WP_149160250.1">
    <property type="nucleotide sequence ID" value="NZ_CP043505.1"/>
</dbReference>
<dbReference type="EMBL" id="CP043505">
    <property type="protein sequence ID" value="QEO14229.1"/>
    <property type="molecule type" value="Genomic_DNA"/>
</dbReference>
<feature type="region of interest" description="Disordered" evidence="1">
    <location>
        <begin position="1"/>
        <end position="59"/>
    </location>
</feature>
<dbReference type="CDD" id="cd00102">
    <property type="entry name" value="IPT"/>
    <property type="match status" value="1"/>
</dbReference>
<dbReference type="OrthoDB" id="4981342at2"/>
<feature type="domain" description="Putative amidase" evidence="3">
    <location>
        <begin position="316"/>
        <end position="451"/>
    </location>
</feature>
<evidence type="ECO:0008006" key="6">
    <source>
        <dbReference type="Google" id="ProtNLM"/>
    </source>
</evidence>
<gene>
    <name evidence="4" type="ORF">FLP10_07220</name>
</gene>
<dbReference type="KEGG" id="ail:FLP10_07220"/>
<protein>
    <recommendedName>
        <fullName evidence="6">CHAP domain-containing protein</fullName>
    </recommendedName>
</protein>
<dbReference type="Gene3D" id="2.60.40.10">
    <property type="entry name" value="Immunoglobulins"/>
    <property type="match status" value="1"/>
</dbReference>
<dbReference type="InterPro" id="IPR014756">
    <property type="entry name" value="Ig_E-set"/>
</dbReference>
<feature type="domain" description="IPT/TIG" evidence="2">
    <location>
        <begin position="125"/>
        <end position="183"/>
    </location>
</feature>
<feature type="region of interest" description="Disordered" evidence="1">
    <location>
        <begin position="277"/>
        <end position="296"/>
    </location>
</feature>
<dbReference type="Pfam" id="PF01833">
    <property type="entry name" value="TIG"/>
    <property type="match status" value="1"/>
</dbReference>
<proteinExistence type="predicted"/>
<evidence type="ECO:0000313" key="4">
    <source>
        <dbReference type="EMBL" id="QEO14229.1"/>
    </source>
</evidence>
<dbReference type="GO" id="GO:0005975">
    <property type="term" value="P:carbohydrate metabolic process"/>
    <property type="evidence" value="ECO:0007669"/>
    <property type="project" value="UniProtKB-ARBA"/>
</dbReference>
<dbReference type="Pfam" id="PF12671">
    <property type="entry name" value="Amidase_6"/>
    <property type="match status" value="1"/>
</dbReference>
<dbReference type="PANTHER" id="PTHR40032">
    <property type="entry name" value="EXPORTED PROTEIN-RELATED"/>
    <property type="match status" value="1"/>
</dbReference>
<evidence type="ECO:0000256" key="1">
    <source>
        <dbReference type="SAM" id="MobiDB-lite"/>
    </source>
</evidence>
<feature type="compositionally biased region" description="Basic and acidic residues" evidence="1">
    <location>
        <begin position="26"/>
        <end position="36"/>
    </location>
</feature>
<keyword evidence="5" id="KW-1185">Reference proteome</keyword>
<feature type="compositionally biased region" description="Low complexity" evidence="1">
    <location>
        <begin position="277"/>
        <end position="295"/>
    </location>
</feature>
<dbReference type="InterPro" id="IPR013783">
    <property type="entry name" value="Ig-like_fold"/>
</dbReference>
<reference evidence="4 5" key="1">
    <citation type="submission" date="2019-09" db="EMBL/GenBank/DDBJ databases">
        <title>Genome sequencing of strain KACC 19306.</title>
        <authorList>
            <person name="Heo J."/>
            <person name="Kim S.-J."/>
            <person name="Kim J.-S."/>
            <person name="Hong S.-B."/>
            <person name="Kwon S.-W."/>
        </authorList>
    </citation>
    <scope>NUCLEOTIDE SEQUENCE [LARGE SCALE GENOMIC DNA]</scope>
    <source>
        <strain evidence="4 5">KACC 19306</strain>
    </source>
</reference>
<dbReference type="InterPro" id="IPR002909">
    <property type="entry name" value="IPT_dom"/>
</dbReference>
<dbReference type="AlphaFoldDB" id="A0A5C1YGL7"/>
<sequence>MPSAEPTTPARHRSTYRPPVPAPAPESERPAAAEPRRRARHRAEPQGNRRLSAGRTGARRVTALTGLTAMLGLGALGAAAAHADPRATSHAHRAVSTVATPKLTKKTRDTIAPAAEPAVTGPLSTSEVPFTGGAQVTVEGDDLDDVASVTVGGAPATIVAADEHQLTFAVPATSPTALGAVEVAFADQAGAPVDVYAPAVDSASGEASAVAAATDATAAPAAPAAPAALGAPRPVIDAITHAPDASAPDDELTAPFVAPSAPVPGVASVTALAGSTETAAATSGGDRATTAAARATEPRERTVLTLTYTSDPRIDAQVNYVLSYWQNYNRDQFMVIEGYDCANFTSQSLLQRGWAMDGAWWYDFATGASSPTWTSSTAMRDWLYSRPDLATPLDDSQRAAVKVGDIAQFDWDNSGDRDHTAVVTRVEQIDAGTKVWVGGHTKDADYWDVDTALAGGGSVYYFSLR</sequence>
<evidence type="ECO:0000259" key="3">
    <source>
        <dbReference type="Pfam" id="PF12671"/>
    </source>
</evidence>
<name>A0A5C1YGL7_9MICO</name>
<dbReference type="Proteomes" id="UP000324678">
    <property type="component" value="Chromosome"/>
</dbReference>
<dbReference type="SUPFAM" id="SSF81296">
    <property type="entry name" value="E set domains"/>
    <property type="match status" value="1"/>
</dbReference>
<dbReference type="PANTHER" id="PTHR40032:SF1">
    <property type="entry name" value="EXPORTED PROTEIN"/>
    <property type="match status" value="1"/>
</dbReference>
<evidence type="ECO:0000313" key="5">
    <source>
        <dbReference type="Proteomes" id="UP000324678"/>
    </source>
</evidence>
<organism evidence="4 5">
    <name type="scientific">Agromyces intestinalis</name>
    <dbReference type="NCBI Taxonomy" id="2592652"/>
    <lineage>
        <taxon>Bacteria</taxon>
        <taxon>Bacillati</taxon>
        <taxon>Actinomycetota</taxon>
        <taxon>Actinomycetes</taxon>
        <taxon>Micrococcales</taxon>
        <taxon>Microbacteriaceae</taxon>
        <taxon>Agromyces</taxon>
    </lineage>
</organism>
<evidence type="ECO:0000259" key="2">
    <source>
        <dbReference type="Pfam" id="PF01833"/>
    </source>
</evidence>